<evidence type="ECO:0000313" key="6">
    <source>
        <dbReference type="Proteomes" id="UP000094598"/>
    </source>
</evidence>
<keyword evidence="1" id="KW-0677">Repeat</keyword>
<reference evidence="5 7" key="2">
    <citation type="submission" date="2019-05" db="EMBL/GenBank/DDBJ databases">
        <title>Genome sequence of Moorella thermoacetica ATCC 33924.</title>
        <authorList>
            <person name="Poehlein A."/>
            <person name="Bengelsdorf F.R."/>
            <person name="Duerre P."/>
            <person name="Daniel R."/>
        </authorList>
    </citation>
    <scope>NUCLEOTIDE SEQUENCE [LARGE SCALE GENOMIC DNA]</scope>
    <source>
        <strain evidence="5 7">ATCC 33924</strain>
    </source>
</reference>
<dbReference type="GO" id="GO:0009253">
    <property type="term" value="P:peptidoglycan catabolic process"/>
    <property type="evidence" value="ECO:0007669"/>
    <property type="project" value="InterPro"/>
</dbReference>
<dbReference type="EMBL" id="CP017019">
    <property type="protein sequence ID" value="AOQ24726.1"/>
    <property type="molecule type" value="Genomic_DNA"/>
</dbReference>
<dbReference type="Pfam" id="PF01520">
    <property type="entry name" value="Amidase_3"/>
    <property type="match status" value="1"/>
</dbReference>
<evidence type="ECO:0000313" key="5">
    <source>
        <dbReference type="EMBL" id="TYL15736.1"/>
    </source>
</evidence>
<organism evidence="4 6">
    <name type="scientific">Neomoorella thermoacetica</name>
    <name type="common">Clostridium thermoaceticum</name>
    <dbReference type="NCBI Taxonomy" id="1525"/>
    <lineage>
        <taxon>Bacteria</taxon>
        <taxon>Bacillati</taxon>
        <taxon>Bacillota</taxon>
        <taxon>Clostridia</taxon>
        <taxon>Neomoorellales</taxon>
        <taxon>Neomoorellaceae</taxon>
        <taxon>Neomoorella</taxon>
    </lineage>
</organism>
<dbReference type="CDD" id="cd02696">
    <property type="entry name" value="MurNAc-LAA"/>
    <property type="match status" value="1"/>
</dbReference>
<dbReference type="RefSeq" id="WP_069590540.1">
    <property type="nucleotide sequence ID" value="NZ_CP017019.1"/>
</dbReference>
<dbReference type="GO" id="GO:0030288">
    <property type="term" value="C:outer membrane-bounded periplasmic space"/>
    <property type="evidence" value="ECO:0007669"/>
    <property type="project" value="TreeGrafter"/>
</dbReference>
<dbReference type="EC" id="3.5.1.28" evidence="4"/>
<dbReference type="PROSITE" id="PS51272">
    <property type="entry name" value="SLH"/>
    <property type="match status" value="1"/>
</dbReference>
<evidence type="ECO:0000313" key="4">
    <source>
        <dbReference type="EMBL" id="AOQ24726.1"/>
    </source>
</evidence>
<keyword evidence="7" id="KW-1185">Reference proteome</keyword>
<evidence type="ECO:0000256" key="1">
    <source>
        <dbReference type="ARBA" id="ARBA00022737"/>
    </source>
</evidence>
<feature type="domain" description="SLH" evidence="3">
    <location>
        <begin position="187"/>
        <end position="247"/>
    </location>
</feature>
<keyword evidence="2 4" id="KW-0378">Hydrolase</keyword>
<dbReference type="Gene3D" id="3.40.630.40">
    <property type="entry name" value="Zn-dependent exopeptidases"/>
    <property type="match status" value="1"/>
</dbReference>
<sequence length="247" mass="27000">MARVVVDPGHGGYDSGAVGPSGLRESDVTLAVCLQLRDILVAQGIEVFLTRDGDYVPGGVNEINADLAARCRLANEQRADYFISVHCNSASAAAHGTETYCYLFGGQGEQLARAVQSSLIKDLGLTDRGVRSANYYVLRKTNMPAILTELAFISNPIEERMLADPKYQAVCARAIAKGIFNYLHIQVVLGMFNDVINHWAQRDIEWLAQKGLVKGDDNGNFRPDAPATRAELAVMVKRAIDYVLKVK</sequence>
<dbReference type="InterPro" id="IPR001119">
    <property type="entry name" value="SLH_dom"/>
</dbReference>
<name>A0AAC9HKE2_NEOTH</name>
<evidence type="ECO:0000313" key="7">
    <source>
        <dbReference type="Proteomes" id="UP000322283"/>
    </source>
</evidence>
<dbReference type="GO" id="GO:0008745">
    <property type="term" value="F:N-acetylmuramoyl-L-alanine amidase activity"/>
    <property type="evidence" value="ECO:0007669"/>
    <property type="project" value="UniProtKB-EC"/>
</dbReference>
<dbReference type="Proteomes" id="UP000094598">
    <property type="component" value="Chromosome"/>
</dbReference>
<proteinExistence type="predicted"/>
<evidence type="ECO:0000259" key="3">
    <source>
        <dbReference type="PROSITE" id="PS51272"/>
    </source>
</evidence>
<dbReference type="Pfam" id="PF00395">
    <property type="entry name" value="SLH"/>
    <property type="match status" value="1"/>
</dbReference>
<dbReference type="Proteomes" id="UP000322283">
    <property type="component" value="Unassembled WGS sequence"/>
</dbReference>
<dbReference type="PANTHER" id="PTHR30404">
    <property type="entry name" value="N-ACETYLMURAMOYL-L-ALANINE AMIDASE"/>
    <property type="match status" value="1"/>
</dbReference>
<accession>A0AAC9HKE2</accession>
<dbReference type="EMBL" id="VCDX01000001">
    <property type="protein sequence ID" value="TYL15736.1"/>
    <property type="molecule type" value="Genomic_DNA"/>
</dbReference>
<dbReference type="PANTHER" id="PTHR30404:SF0">
    <property type="entry name" value="N-ACETYLMURAMOYL-L-ALANINE AMIDASE AMIC"/>
    <property type="match status" value="1"/>
</dbReference>
<dbReference type="SUPFAM" id="SSF53187">
    <property type="entry name" value="Zn-dependent exopeptidases"/>
    <property type="match status" value="1"/>
</dbReference>
<dbReference type="SMART" id="SM00646">
    <property type="entry name" value="Ami_3"/>
    <property type="match status" value="1"/>
</dbReference>
<dbReference type="InterPro" id="IPR002508">
    <property type="entry name" value="MurNAc-LAA_cat"/>
</dbReference>
<gene>
    <name evidence="4" type="primary">cwlC_2</name>
    <name evidence="4" type="ORF">Maut_02298</name>
    <name evidence="5" type="ORF">MTAT_04750</name>
</gene>
<protein>
    <submittedName>
        <fullName evidence="4">Sporulation-specific N-acetylmuramoyl-L-alanine amidase</fullName>
        <ecNumber evidence="4">3.5.1.28</ecNumber>
    </submittedName>
</protein>
<evidence type="ECO:0000256" key="2">
    <source>
        <dbReference type="ARBA" id="ARBA00022801"/>
    </source>
</evidence>
<dbReference type="InterPro" id="IPR050695">
    <property type="entry name" value="N-acetylmuramoyl_amidase_3"/>
</dbReference>
<dbReference type="AlphaFoldDB" id="A0AAC9HKE2"/>
<reference evidence="4 6" key="1">
    <citation type="submission" date="2016-08" db="EMBL/GenBank/DDBJ databases">
        <title>Moorella thermoacetica DSM 103132.</title>
        <authorList>
            <person name="Jendresen C.B."/>
            <person name="Redl S.M."/>
            <person name="Jensen T.O."/>
            <person name="Nielsen A.T."/>
        </authorList>
    </citation>
    <scope>NUCLEOTIDE SEQUENCE [LARGE SCALE GENOMIC DNA]</scope>
    <source>
        <strain evidence="4 6">DSM 103132</strain>
    </source>
</reference>